<comment type="caution">
    <text evidence="1">The sequence shown here is derived from an EMBL/GenBank/DDBJ whole genome shotgun (WGS) entry which is preliminary data.</text>
</comment>
<dbReference type="AlphaFoldDB" id="A0AAW7ALT3"/>
<protein>
    <submittedName>
        <fullName evidence="1">DUF1024 family protein</fullName>
    </submittedName>
</protein>
<accession>A0AAW7ALT3</accession>
<reference evidence="1" key="1">
    <citation type="journal article" date="2023" name="Int. J. Mol. Sci.">
        <title>Antibiotic Resistance/Susceptibility Profiles of Staphylococcus equorum Strains from Cheese, and Genome Analysis for Antibiotic Resistance Genes.</title>
        <authorList>
            <person name="Vazquez L."/>
            <person name="Srednik M.E."/>
            <person name="Rodriguez J."/>
            <person name="Florez A.B."/>
            <person name="Mayo B."/>
        </authorList>
    </citation>
    <scope>NUCLEOTIDE SEQUENCE</scope>
    <source>
        <strain evidence="1">5A3I</strain>
    </source>
</reference>
<sequence>MAYEYEHEHRNMKAGVYSGLATNESVEEIKEVYRKAKAFDEVKQYALSKNKDFEDRKDTARSNKEFNYFNTLQIANRAIINKCKQLEDNQND</sequence>
<dbReference type="EMBL" id="JARGCK010000020">
    <property type="protein sequence ID" value="MDK9867052.1"/>
    <property type="molecule type" value="Genomic_DNA"/>
</dbReference>
<reference evidence="1" key="2">
    <citation type="submission" date="2023-03" db="EMBL/GenBank/DDBJ databases">
        <authorList>
            <person name="Vazquez L."/>
            <person name="Rodriguez J."/>
            <person name="Mayo B."/>
            <person name="Florez A.B."/>
        </authorList>
    </citation>
    <scope>NUCLEOTIDE SEQUENCE</scope>
    <source>
        <strain evidence="1">5A3I</strain>
    </source>
</reference>
<proteinExistence type="predicted"/>
<dbReference type="RefSeq" id="WP_285324485.1">
    <property type="nucleotide sequence ID" value="NZ_JARGCK010000020.1"/>
</dbReference>
<evidence type="ECO:0000313" key="1">
    <source>
        <dbReference type="EMBL" id="MDK9867052.1"/>
    </source>
</evidence>
<name>A0AAW7ALT3_9STAP</name>
<organism evidence="1 2">
    <name type="scientific">Staphylococcus equorum</name>
    <dbReference type="NCBI Taxonomy" id="246432"/>
    <lineage>
        <taxon>Bacteria</taxon>
        <taxon>Bacillati</taxon>
        <taxon>Bacillota</taxon>
        <taxon>Bacilli</taxon>
        <taxon>Bacillales</taxon>
        <taxon>Staphylococcaceae</taxon>
        <taxon>Staphylococcus</taxon>
    </lineage>
</organism>
<dbReference type="Proteomes" id="UP001174037">
    <property type="component" value="Unassembled WGS sequence"/>
</dbReference>
<gene>
    <name evidence="1" type="ORF">P1A27_14065</name>
</gene>
<evidence type="ECO:0000313" key="2">
    <source>
        <dbReference type="Proteomes" id="UP001174037"/>
    </source>
</evidence>